<keyword evidence="2 6" id="KW-0808">Transferase</keyword>
<keyword evidence="3 6" id="KW-0479">Metal-binding</keyword>
<dbReference type="GO" id="GO:0033528">
    <property type="term" value="P:S-methylmethionine cycle"/>
    <property type="evidence" value="ECO:0007669"/>
    <property type="project" value="TreeGrafter"/>
</dbReference>
<evidence type="ECO:0000313" key="8">
    <source>
        <dbReference type="EMBL" id="CAE1323940.1"/>
    </source>
</evidence>
<dbReference type="PANTHER" id="PTHR46015:SF1">
    <property type="entry name" value="HOMOCYSTEINE S-METHYLTRANSFERASE-LIKE ISOFORM 1"/>
    <property type="match status" value="1"/>
</dbReference>
<reference evidence="8" key="1">
    <citation type="submission" date="2021-01" db="EMBL/GenBank/DDBJ databases">
        <authorList>
            <person name="Li R."/>
            <person name="Bekaert M."/>
        </authorList>
    </citation>
    <scope>NUCLEOTIDE SEQUENCE</scope>
    <source>
        <strain evidence="8">Farmed</strain>
    </source>
</reference>
<protein>
    <submittedName>
        <fullName evidence="8">MmuM</fullName>
        <ecNumber evidence="8">2.1.1.10</ecNumber>
    </submittedName>
</protein>
<dbReference type="GO" id="GO:0008898">
    <property type="term" value="F:S-adenosylmethionine-homocysteine S-methyltransferase activity"/>
    <property type="evidence" value="ECO:0007669"/>
    <property type="project" value="TreeGrafter"/>
</dbReference>
<keyword evidence="4 6" id="KW-0862">Zinc</keyword>
<dbReference type="InterPro" id="IPR051486">
    <property type="entry name" value="Hcy_S-methyltransferase"/>
</dbReference>
<dbReference type="PANTHER" id="PTHR46015">
    <property type="entry name" value="ZGC:172121"/>
    <property type="match status" value="1"/>
</dbReference>
<accession>A0A812EEI4</accession>
<dbReference type="GO" id="GO:0009086">
    <property type="term" value="P:methionine biosynthetic process"/>
    <property type="evidence" value="ECO:0007669"/>
    <property type="project" value="TreeGrafter"/>
</dbReference>
<keyword evidence="1 6" id="KW-0489">Methyltransferase</keyword>
<dbReference type="EC" id="2.1.1.10" evidence="8"/>
<feature type="binding site" evidence="6">
    <location>
        <position position="318"/>
    </location>
    <ligand>
        <name>Zn(2+)</name>
        <dbReference type="ChEBI" id="CHEBI:29105"/>
    </ligand>
</feature>
<evidence type="ECO:0000313" key="9">
    <source>
        <dbReference type="Proteomes" id="UP000597762"/>
    </source>
</evidence>
<feature type="domain" description="Hcy-binding" evidence="7">
    <location>
        <begin position="89"/>
        <end position="396"/>
    </location>
</feature>
<sequence>MYHDDNQPPYRCHEVSIYDLFSPIQHHVSRVTLVESNVYEQRLFCWKLLYDWSTQAMVTCPFYVHKFTVVIYLDCLQLSLDMTSLNHFLQHRPGGNQYPLTILDGGTGTELIRMGFTNIDDDPLFSAKLLSTNPEAIKEVHKRFYKAGSDIVVTATYQASIEGLQKYIEITSQEAYDLIKKGVLLAKQAAQEVQSECPDRKLLLVAGSVGPYGACLHDGSEYRGDYMGKISIDDLKAWHQPRIKLLMEAGVDLLAIETIPCLAEALAIIDIMNDIPGCRGWITFSCKDGKHTCSGDNFSESINQVMMSKCVVAAGLNCTSPIYVTDLLDTLRPYSVVKPIIVKPNSGEMWDTSHKWHGGVKNVSELAKVWVKNGASWLGGCCRVYPEDITKLKSAVMNL</sequence>
<name>A0A812EEI4_ACAPH</name>
<organism evidence="8 9">
    <name type="scientific">Acanthosepion pharaonis</name>
    <name type="common">Pharaoh cuttlefish</name>
    <name type="synonym">Sepia pharaonis</name>
    <dbReference type="NCBI Taxonomy" id="158019"/>
    <lineage>
        <taxon>Eukaryota</taxon>
        <taxon>Metazoa</taxon>
        <taxon>Spiralia</taxon>
        <taxon>Lophotrochozoa</taxon>
        <taxon>Mollusca</taxon>
        <taxon>Cephalopoda</taxon>
        <taxon>Coleoidea</taxon>
        <taxon>Decapodiformes</taxon>
        <taxon>Sepiida</taxon>
        <taxon>Sepiina</taxon>
        <taxon>Sepiidae</taxon>
        <taxon>Acanthosepion</taxon>
    </lineage>
</organism>
<comment type="caution">
    <text evidence="8">The sequence shown here is derived from an EMBL/GenBank/DDBJ whole genome shotgun (WGS) entry which is preliminary data.</text>
</comment>
<comment type="cofactor">
    <cofactor evidence="6">
        <name>Zn(2+)</name>
        <dbReference type="ChEBI" id="CHEBI:29105"/>
    </cofactor>
</comment>
<dbReference type="EMBL" id="CAHIKZ030005388">
    <property type="protein sequence ID" value="CAE1323940.1"/>
    <property type="molecule type" value="Genomic_DNA"/>
</dbReference>
<dbReference type="FunFam" id="3.20.20.330:FF:000002">
    <property type="entry name" value="Homocysteine S-methyltransferase"/>
    <property type="match status" value="1"/>
</dbReference>
<evidence type="ECO:0000256" key="4">
    <source>
        <dbReference type="ARBA" id="ARBA00022833"/>
    </source>
</evidence>
<feature type="binding site" evidence="6">
    <location>
        <position position="382"/>
    </location>
    <ligand>
        <name>Zn(2+)</name>
        <dbReference type="ChEBI" id="CHEBI:29105"/>
    </ligand>
</feature>
<dbReference type="InterPro" id="IPR036589">
    <property type="entry name" value="HCY_dom_sf"/>
</dbReference>
<evidence type="ECO:0000256" key="5">
    <source>
        <dbReference type="ARBA" id="ARBA00034478"/>
    </source>
</evidence>
<dbReference type="AlphaFoldDB" id="A0A812EEI4"/>
<dbReference type="GO" id="GO:0046872">
    <property type="term" value="F:metal ion binding"/>
    <property type="evidence" value="ECO:0007669"/>
    <property type="project" value="UniProtKB-KW"/>
</dbReference>
<keyword evidence="9" id="KW-1185">Reference proteome</keyword>
<dbReference type="Pfam" id="PF02574">
    <property type="entry name" value="S-methyl_trans"/>
    <property type="match status" value="1"/>
</dbReference>
<dbReference type="NCBIfam" id="NF007020">
    <property type="entry name" value="PRK09485.1"/>
    <property type="match status" value="1"/>
</dbReference>
<dbReference type="OrthoDB" id="261426at2759"/>
<evidence type="ECO:0000256" key="6">
    <source>
        <dbReference type="PROSITE-ProRule" id="PRU00333"/>
    </source>
</evidence>
<dbReference type="Proteomes" id="UP000597762">
    <property type="component" value="Unassembled WGS sequence"/>
</dbReference>
<feature type="binding site" evidence="6">
    <location>
        <position position="381"/>
    </location>
    <ligand>
        <name>Zn(2+)</name>
        <dbReference type="ChEBI" id="CHEBI:29105"/>
    </ligand>
</feature>
<evidence type="ECO:0000259" key="7">
    <source>
        <dbReference type="PROSITE" id="PS50970"/>
    </source>
</evidence>
<gene>
    <name evidence="8" type="ORF">SPHA_73747</name>
</gene>
<evidence type="ECO:0000256" key="3">
    <source>
        <dbReference type="ARBA" id="ARBA00022723"/>
    </source>
</evidence>
<dbReference type="SUPFAM" id="SSF82282">
    <property type="entry name" value="Homocysteine S-methyltransferase"/>
    <property type="match status" value="1"/>
</dbReference>
<evidence type="ECO:0000256" key="2">
    <source>
        <dbReference type="ARBA" id="ARBA00022679"/>
    </source>
</evidence>
<dbReference type="PROSITE" id="PS50970">
    <property type="entry name" value="HCY"/>
    <property type="match status" value="1"/>
</dbReference>
<proteinExistence type="predicted"/>
<evidence type="ECO:0000256" key="1">
    <source>
        <dbReference type="ARBA" id="ARBA00022603"/>
    </source>
</evidence>
<comment type="pathway">
    <text evidence="5">Amino-acid biosynthesis; L-methionine biosynthesis via de novo pathway.</text>
</comment>
<dbReference type="InterPro" id="IPR003726">
    <property type="entry name" value="HCY_dom"/>
</dbReference>
<dbReference type="GO" id="GO:0032259">
    <property type="term" value="P:methylation"/>
    <property type="evidence" value="ECO:0007669"/>
    <property type="project" value="UniProtKB-KW"/>
</dbReference>
<dbReference type="Gene3D" id="3.20.20.330">
    <property type="entry name" value="Homocysteine-binding-like domain"/>
    <property type="match status" value="1"/>
</dbReference>